<feature type="compositionally biased region" description="Polar residues" evidence="1">
    <location>
        <begin position="588"/>
        <end position="618"/>
    </location>
</feature>
<protein>
    <submittedName>
        <fullName evidence="3">Glycoprotein X</fullName>
    </submittedName>
</protein>
<feature type="chain" id="PRO_5047006192" evidence="2">
    <location>
        <begin position="22"/>
        <end position="706"/>
    </location>
</feature>
<feature type="region of interest" description="Disordered" evidence="1">
    <location>
        <begin position="588"/>
        <end position="668"/>
    </location>
</feature>
<feature type="compositionally biased region" description="Low complexity" evidence="1">
    <location>
        <begin position="625"/>
        <end position="661"/>
    </location>
</feature>
<proteinExistence type="predicted"/>
<gene>
    <name evidence="3" type="ORF">MFIFM68171_06898</name>
</gene>
<name>A0ABQ0GG17_9PEZI</name>
<reference evidence="3 4" key="1">
    <citation type="submission" date="2024-09" db="EMBL/GenBank/DDBJ databases">
        <title>Itraconazole resistance in Madurella fahalii resulting from another homologue of gene encoding cytochrome P450 14-alpha sterol demethylase (CYP51).</title>
        <authorList>
            <person name="Yoshioka I."/>
            <person name="Fahal A.H."/>
            <person name="Kaneko S."/>
            <person name="Yaguchi T."/>
        </authorList>
    </citation>
    <scope>NUCLEOTIDE SEQUENCE [LARGE SCALE GENOMIC DNA]</scope>
    <source>
        <strain evidence="3 4">IFM 68171</strain>
    </source>
</reference>
<sequence>MHLSGLIRGLGALSLVHLSFAVEESVYRRTNVSDHSAGSSEDNYEQLPPVLCDQTTVTYTETQYETGSAITETLTPSAVTVTVTETVTEITTATATAMETVSWMTTQINEVSVGVTATATAMATATATVSYGVTEFVTRTQLLVHTTSFPEAHVMTSCKGFFKKCETITTTIWKTTTTTQTVIQTTPTTVWRTDTVTSIYTTEIPTTVPTTISIAVPTTIPTTITELVPTTVVETTTFTTVITFVTSHLFTVTNSTTIFTTETSTTTDIVTATLTSVSTLTREVTDTVVSVTTLPASTILTTFTTVLPPITITVTEDGTTITTVIPGPTVTDVRTSTLPPVTVSVPGPTVTTSISVCSALPPSFTAPAGRTSDRQTWGCDPGFVCMPPKPSGCNLWPDSPSDDFLCDPRHCRPAPYFPWIEWPTNETGWYPPTEGYFNLNPEAFGLSYEIFEINEVVTKVDGKKTTILTGDWTSQATISHFPPEPTSSVTTTTKKHHYGRGYAHLLSKRDDTIVPAVCYSQCNTAYLECQRVGQSPALCREGAVFRVAYDRCNDCIELHTANVQLTRRVYLEPKFAQFVDFCDIQPPQSQVTNPPAQTQVTETPTITSETQAPPNTDTGIEPIPTSSTTTSAEESSSEPESSSATASPSTTAPPLGTSSTTFRTSATNGTALPPIATAAAPARVAPSGVFGLGSLLASFLAAVLFL</sequence>
<keyword evidence="2" id="KW-0732">Signal</keyword>
<dbReference type="GeneID" id="98177641"/>
<dbReference type="PANTHER" id="PTHR38122:SF1">
    <property type="entry name" value="GLYCOPROTEIN X"/>
    <property type="match status" value="1"/>
</dbReference>
<evidence type="ECO:0000313" key="4">
    <source>
        <dbReference type="Proteomes" id="UP001628179"/>
    </source>
</evidence>
<feature type="signal peptide" evidence="2">
    <location>
        <begin position="1"/>
        <end position="21"/>
    </location>
</feature>
<dbReference type="RefSeq" id="XP_070918419.1">
    <property type="nucleotide sequence ID" value="XM_071062318.1"/>
</dbReference>
<evidence type="ECO:0000313" key="3">
    <source>
        <dbReference type="EMBL" id="GAB1316688.1"/>
    </source>
</evidence>
<keyword evidence="4" id="KW-1185">Reference proteome</keyword>
<dbReference type="EMBL" id="BAAFSV010000003">
    <property type="protein sequence ID" value="GAB1316688.1"/>
    <property type="molecule type" value="Genomic_DNA"/>
</dbReference>
<evidence type="ECO:0000256" key="2">
    <source>
        <dbReference type="SAM" id="SignalP"/>
    </source>
</evidence>
<organism evidence="3 4">
    <name type="scientific">Madurella fahalii</name>
    <dbReference type="NCBI Taxonomy" id="1157608"/>
    <lineage>
        <taxon>Eukaryota</taxon>
        <taxon>Fungi</taxon>
        <taxon>Dikarya</taxon>
        <taxon>Ascomycota</taxon>
        <taxon>Pezizomycotina</taxon>
        <taxon>Sordariomycetes</taxon>
        <taxon>Sordariomycetidae</taxon>
        <taxon>Sordariales</taxon>
        <taxon>Sordariales incertae sedis</taxon>
        <taxon>Madurella</taxon>
    </lineage>
</organism>
<evidence type="ECO:0000256" key="1">
    <source>
        <dbReference type="SAM" id="MobiDB-lite"/>
    </source>
</evidence>
<dbReference type="PANTHER" id="PTHR38122">
    <property type="entry name" value="GLYCOPROTEIN X"/>
    <property type="match status" value="1"/>
</dbReference>
<comment type="caution">
    <text evidence="3">The sequence shown here is derived from an EMBL/GenBank/DDBJ whole genome shotgun (WGS) entry which is preliminary data.</text>
</comment>
<accession>A0ABQ0GG17</accession>
<dbReference type="Proteomes" id="UP001628179">
    <property type="component" value="Unassembled WGS sequence"/>
</dbReference>